<comment type="caution">
    <text evidence="1">The sequence shown here is derived from an EMBL/GenBank/DDBJ whole genome shotgun (WGS) entry which is preliminary data.</text>
</comment>
<dbReference type="GO" id="GO:0030638">
    <property type="term" value="P:polyketide metabolic process"/>
    <property type="evidence" value="ECO:0007669"/>
    <property type="project" value="InterPro"/>
</dbReference>
<dbReference type="InterPro" id="IPR011008">
    <property type="entry name" value="Dimeric_a/b-barrel"/>
</dbReference>
<dbReference type="SUPFAM" id="SSF54427">
    <property type="entry name" value="NTF2-like"/>
    <property type="match status" value="1"/>
</dbReference>
<evidence type="ECO:0000313" key="1">
    <source>
        <dbReference type="EMBL" id="NYG33341.1"/>
    </source>
</evidence>
<dbReference type="InterPro" id="IPR009959">
    <property type="entry name" value="Cyclase_SnoaL-like"/>
</dbReference>
<gene>
    <name evidence="1" type="ORF">BDD16_002327</name>
</gene>
<keyword evidence="1" id="KW-0413">Isomerase</keyword>
<name>A0A7Y9U7B9_9BURK</name>
<evidence type="ECO:0000313" key="2">
    <source>
        <dbReference type="Proteomes" id="UP000518288"/>
    </source>
</evidence>
<accession>A0A7Y9U7B9</accession>
<dbReference type="AlphaFoldDB" id="A0A7Y9U7B9"/>
<dbReference type="PANTHER" id="PTHR38436:SF1">
    <property type="entry name" value="ESTER CYCLASE"/>
    <property type="match status" value="1"/>
</dbReference>
<keyword evidence="2" id="KW-1185">Reference proteome</keyword>
<dbReference type="InterPro" id="IPR032710">
    <property type="entry name" value="NTF2-like_dom_sf"/>
</dbReference>
<sequence length="240" mass="26040">MYTRLVTVQVAPENVEAVVRLWETEAIPAARRQPGHVDGRLVVQRQSGKGISMFTWQTQADAEATGPASDHLRQVLAKFGPYFLGPPVVEHYEVAAQTGGNDRVVQQARRYFAAWQAHDAEAILATMAPGGTYSDPTTPGPIGGEALRGYAVALWTAFPDLTFEISAIDRIDEHRAHVRWVMRGHNQGALMGLPPSGKAVQLEGIDLVEGSPEGIHRVIGLFDSATLLRQMGMNVAIQPG</sequence>
<dbReference type="SUPFAM" id="SSF54909">
    <property type="entry name" value="Dimeric alpha+beta barrel"/>
    <property type="match status" value="1"/>
</dbReference>
<dbReference type="PANTHER" id="PTHR38436">
    <property type="entry name" value="POLYKETIDE CYCLASE SNOAL-LIKE DOMAIN"/>
    <property type="match status" value="1"/>
</dbReference>
<dbReference type="Pfam" id="PF07366">
    <property type="entry name" value="SnoaL"/>
    <property type="match status" value="1"/>
</dbReference>
<dbReference type="RefSeq" id="WP_179634117.1">
    <property type="nucleotide sequence ID" value="NZ_JACCFH010000001.1"/>
</dbReference>
<dbReference type="Proteomes" id="UP000518288">
    <property type="component" value="Unassembled WGS sequence"/>
</dbReference>
<dbReference type="GO" id="GO:0016853">
    <property type="term" value="F:isomerase activity"/>
    <property type="evidence" value="ECO:0007669"/>
    <property type="project" value="UniProtKB-KW"/>
</dbReference>
<reference evidence="1 2" key="1">
    <citation type="submission" date="2020-07" db="EMBL/GenBank/DDBJ databases">
        <title>Genomic Encyclopedia of Archaeal and Bacterial Type Strains, Phase II (KMG-II): from individual species to whole genera.</title>
        <authorList>
            <person name="Goeker M."/>
        </authorList>
    </citation>
    <scope>NUCLEOTIDE SEQUENCE [LARGE SCALE GENOMIC DNA]</scope>
    <source>
        <strain evidence="1 2">DSM 21226</strain>
    </source>
</reference>
<organism evidence="1 2">
    <name type="scientific">Sphaerotilus montanus</name>
    <dbReference type="NCBI Taxonomy" id="522889"/>
    <lineage>
        <taxon>Bacteria</taxon>
        <taxon>Pseudomonadati</taxon>
        <taxon>Pseudomonadota</taxon>
        <taxon>Betaproteobacteria</taxon>
        <taxon>Burkholderiales</taxon>
        <taxon>Sphaerotilaceae</taxon>
        <taxon>Sphaerotilus</taxon>
    </lineage>
</organism>
<dbReference type="Gene3D" id="3.30.70.100">
    <property type="match status" value="1"/>
</dbReference>
<protein>
    <submittedName>
        <fullName evidence="1">Steroid delta-isomerase-like uncharacterized protein</fullName>
    </submittedName>
</protein>
<proteinExistence type="predicted"/>
<dbReference type="Gene3D" id="3.10.450.50">
    <property type="match status" value="1"/>
</dbReference>
<dbReference type="EMBL" id="JACCFH010000001">
    <property type="protein sequence ID" value="NYG33341.1"/>
    <property type="molecule type" value="Genomic_DNA"/>
</dbReference>